<dbReference type="InterPro" id="IPR019587">
    <property type="entry name" value="Polyketide_cyclase/dehydratase"/>
</dbReference>
<evidence type="ECO:0008006" key="4">
    <source>
        <dbReference type="Google" id="ProtNLM"/>
    </source>
</evidence>
<dbReference type="CDD" id="cd07821">
    <property type="entry name" value="PYR_PYL_RCAR_like"/>
    <property type="match status" value="1"/>
</dbReference>
<dbReference type="PANTHER" id="PTHR33789:SF15">
    <property type="entry name" value="LACHRYMATORY-FACTOR SYNTHASE"/>
    <property type="match status" value="1"/>
</dbReference>
<sequence>MAVYPSNQMERSSQKKWEGKVSSKSTKATGDQIWSLFKDFFNLHKYFPKLATCYGVHGTNGEPGCIRYCGGFSIPSNDRSSSWSKERLITVDDVERSLSYEIVESNIGFNSYVSTVKIVEEDEVGCVIEWLFTVNPVEGLELDDLVKRYEVGLQLIIQKMEDSIVKTFEQLV</sequence>
<gene>
    <name evidence="2" type="ORF">HS088_TW04G00224</name>
</gene>
<evidence type="ECO:0000313" key="3">
    <source>
        <dbReference type="Proteomes" id="UP000593562"/>
    </source>
</evidence>
<comment type="caution">
    <text evidence="2">The sequence shown here is derived from an EMBL/GenBank/DDBJ whole genome shotgun (WGS) entry which is preliminary data.</text>
</comment>
<dbReference type="Gene3D" id="3.30.530.20">
    <property type="match status" value="1"/>
</dbReference>
<proteinExistence type="predicted"/>
<dbReference type="GO" id="GO:0004864">
    <property type="term" value="F:protein phosphatase inhibitor activity"/>
    <property type="evidence" value="ECO:0007669"/>
    <property type="project" value="UniProtKB-ARBA"/>
</dbReference>
<dbReference type="InParanoid" id="A0A7J7DPG0"/>
<dbReference type="FunFam" id="3.30.530.20:FF:000064">
    <property type="entry name" value="Lachrymatory-factor synthase"/>
    <property type="match status" value="1"/>
</dbReference>
<dbReference type="PANTHER" id="PTHR33789">
    <property type="entry name" value="LACHRYMATORY-FACTOR SYNTHASE"/>
    <property type="match status" value="1"/>
</dbReference>
<reference evidence="2 3" key="1">
    <citation type="journal article" date="2020" name="Nat. Commun.">
        <title>Genome of Tripterygium wilfordii and identification of cytochrome P450 involved in triptolide biosynthesis.</title>
        <authorList>
            <person name="Tu L."/>
            <person name="Su P."/>
            <person name="Zhang Z."/>
            <person name="Gao L."/>
            <person name="Wang J."/>
            <person name="Hu T."/>
            <person name="Zhou J."/>
            <person name="Zhang Y."/>
            <person name="Zhao Y."/>
            <person name="Liu Y."/>
            <person name="Song Y."/>
            <person name="Tong Y."/>
            <person name="Lu Y."/>
            <person name="Yang J."/>
            <person name="Xu C."/>
            <person name="Jia M."/>
            <person name="Peters R.J."/>
            <person name="Huang L."/>
            <person name="Gao W."/>
        </authorList>
    </citation>
    <scope>NUCLEOTIDE SEQUENCE [LARGE SCALE GENOMIC DNA]</scope>
    <source>
        <strain evidence="3">cv. XIE 37</strain>
        <tissue evidence="2">Leaf</tissue>
    </source>
</reference>
<dbReference type="OrthoDB" id="1928994at2759"/>
<feature type="compositionally biased region" description="Polar residues" evidence="1">
    <location>
        <begin position="1"/>
        <end position="11"/>
    </location>
</feature>
<keyword evidence="3" id="KW-1185">Reference proteome</keyword>
<dbReference type="EMBL" id="JAAARO010000004">
    <property type="protein sequence ID" value="KAF5748272.1"/>
    <property type="molecule type" value="Genomic_DNA"/>
</dbReference>
<dbReference type="InterPro" id="IPR053249">
    <property type="entry name" value="LFS"/>
</dbReference>
<feature type="compositionally biased region" description="Basic and acidic residues" evidence="1">
    <location>
        <begin position="12"/>
        <end position="21"/>
    </location>
</feature>
<name>A0A7J7DPG0_TRIWF</name>
<accession>A0A7J7DPG0</accession>
<evidence type="ECO:0000256" key="1">
    <source>
        <dbReference type="SAM" id="MobiDB-lite"/>
    </source>
</evidence>
<dbReference type="Proteomes" id="UP000593562">
    <property type="component" value="Unassembled WGS sequence"/>
</dbReference>
<evidence type="ECO:0000313" key="2">
    <source>
        <dbReference type="EMBL" id="KAF5748272.1"/>
    </source>
</evidence>
<dbReference type="SUPFAM" id="SSF55961">
    <property type="entry name" value="Bet v1-like"/>
    <property type="match status" value="1"/>
</dbReference>
<protein>
    <recommendedName>
        <fullName evidence="4">Lachrymatory-factor synthase-like</fullName>
    </recommendedName>
</protein>
<feature type="region of interest" description="Disordered" evidence="1">
    <location>
        <begin position="1"/>
        <end position="23"/>
    </location>
</feature>
<dbReference type="AlphaFoldDB" id="A0A7J7DPG0"/>
<dbReference type="FunCoup" id="A0A7J7DPG0">
    <property type="interactions" value="70"/>
</dbReference>
<dbReference type="InterPro" id="IPR023393">
    <property type="entry name" value="START-like_dom_sf"/>
</dbReference>
<dbReference type="Pfam" id="PF10604">
    <property type="entry name" value="Polyketide_cyc2"/>
    <property type="match status" value="1"/>
</dbReference>
<organism evidence="2 3">
    <name type="scientific">Tripterygium wilfordii</name>
    <name type="common">Thunder God vine</name>
    <dbReference type="NCBI Taxonomy" id="458696"/>
    <lineage>
        <taxon>Eukaryota</taxon>
        <taxon>Viridiplantae</taxon>
        <taxon>Streptophyta</taxon>
        <taxon>Embryophyta</taxon>
        <taxon>Tracheophyta</taxon>
        <taxon>Spermatophyta</taxon>
        <taxon>Magnoliopsida</taxon>
        <taxon>eudicotyledons</taxon>
        <taxon>Gunneridae</taxon>
        <taxon>Pentapetalae</taxon>
        <taxon>rosids</taxon>
        <taxon>fabids</taxon>
        <taxon>Celastrales</taxon>
        <taxon>Celastraceae</taxon>
        <taxon>Tripterygium</taxon>
    </lineage>
</organism>